<proteinExistence type="predicted"/>
<evidence type="ECO:0000313" key="2">
    <source>
        <dbReference type="EMBL" id="OIQ74416.1"/>
    </source>
</evidence>
<dbReference type="EMBL" id="MLJW01002517">
    <property type="protein sequence ID" value="OIQ74416.1"/>
    <property type="molecule type" value="Genomic_DNA"/>
</dbReference>
<name>A0A1J5PU91_9ZZZZ</name>
<gene>
    <name evidence="2" type="ORF">GALL_439350</name>
</gene>
<evidence type="ECO:0000256" key="1">
    <source>
        <dbReference type="SAM" id="MobiDB-lite"/>
    </source>
</evidence>
<comment type="caution">
    <text evidence="2">The sequence shown here is derived from an EMBL/GenBank/DDBJ whole genome shotgun (WGS) entry which is preliminary data.</text>
</comment>
<protein>
    <submittedName>
        <fullName evidence="2">Uncharacterized protein</fullName>
    </submittedName>
</protein>
<sequence>MIQAYSRRATASALIRIFRMRPCALPANPRPRMSSQPMCCRGRVAATERRRRPNRARPRSRANPRRWSGWACAPTGTWRCTCPCVTRTKRNSPRLPRCAMATWPASRPWCTISRCRDAPRAGSCWCTCATPLHRTTPSPCGCFTSIPTSKSSCSPARGCGCTVRRGAGSSAGKWCIRPGGM</sequence>
<accession>A0A1J5PU91</accession>
<organism evidence="2">
    <name type="scientific">mine drainage metagenome</name>
    <dbReference type="NCBI Taxonomy" id="410659"/>
    <lineage>
        <taxon>unclassified sequences</taxon>
        <taxon>metagenomes</taxon>
        <taxon>ecological metagenomes</taxon>
    </lineage>
</organism>
<reference evidence="2" key="1">
    <citation type="submission" date="2016-10" db="EMBL/GenBank/DDBJ databases">
        <title>Sequence of Gallionella enrichment culture.</title>
        <authorList>
            <person name="Poehlein A."/>
            <person name="Muehling M."/>
            <person name="Daniel R."/>
        </authorList>
    </citation>
    <scope>NUCLEOTIDE SEQUENCE</scope>
</reference>
<dbReference type="AlphaFoldDB" id="A0A1J5PU91"/>
<feature type="compositionally biased region" description="Basic residues" evidence="1">
    <location>
        <begin position="49"/>
        <end position="64"/>
    </location>
</feature>
<feature type="region of interest" description="Disordered" evidence="1">
    <location>
        <begin position="45"/>
        <end position="66"/>
    </location>
</feature>